<dbReference type="AlphaFoldDB" id="D1C7M3"/>
<dbReference type="KEGG" id="sti:Sthe_0417"/>
<organism evidence="13 14">
    <name type="scientific">Sphaerobacter thermophilus (strain ATCC 49802 / DSM 20745 / KCCM 41009 / NCIMB 13125 / S 6022)</name>
    <dbReference type="NCBI Taxonomy" id="479434"/>
    <lineage>
        <taxon>Bacteria</taxon>
        <taxon>Pseudomonadati</taxon>
        <taxon>Thermomicrobiota</taxon>
        <taxon>Thermomicrobia</taxon>
        <taxon>Sphaerobacterales</taxon>
        <taxon>Sphaerobacterineae</taxon>
        <taxon>Sphaerobacteraceae</taxon>
        <taxon>Sphaerobacter</taxon>
    </lineage>
</organism>
<evidence type="ECO:0000256" key="8">
    <source>
        <dbReference type="ARBA" id="ARBA00022741"/>
    </source>
</evidence>
<evidence type="ECO:0000256" key="3">
    <source>
        <dbReference type="ARBA" id="ARBA00012584"/>
    </source>
</evidence>
<comment type="catalytic activity">
    <reaction evidence="11">
        <text>L-threonine + hydrogencarbonate + ATP = L-threonylcarbamoyladenylate + diphosphate + H2O</text>
        <dbReference type="Rhea" id="RHEA:36407"/>
        <dbReference type="ChEBI" id="CHEBI:15377"/>
        <dbReference type="ChEBI" id="CHEBI:17544"/>
        <dbReference type="ChEBI" id="CHEBI:30616"/>
        <dbReference type="ChEBI" id="CHEBI:33019"/>
        <dbReference type="ChEBI" id="CHEBI:57926"/>
        <dbReference type="ChEBI" id="CHEBI:73682"/>
        <dbReference type="EC" id="2.7.7.87"/>
    </reaction>
</comment>
<dbReference type="RefSeq" id="WP_012870903.1">
    <property type="nucleotide sequence ID" value="NC_013523.1"/>
</dbReference>
<dbReference type="EC" id="2.7.7.87" evidence="3"/>
<dbReference type="EMBL" id="CP001823">
    <property type="protein sequence ID" value="ACZ37856.1"/>
    <property type="molecule type" value="Genomic_DNA"/>
</dbReference>
<dbReference type="PANTHER" id="PTHR17490">
    <property type="entry name" value="SUA5"/>
    <property type="match status" value="1"/>
</dbReference>
<keyword evidence="8" id="KW-0547">Nucleotide-binding</keyword>
<feature type="domain" description="YrdC-like" evidence="12">
    <location>
        <begin position="15"/>
        <end position="201"/>
    </location>
</feature>
<dbReference type="InterPro" id="IPR050156">
    <property type="entry name" value="TC-AMP_synthase_SUA5"/>
</dbReference>
<evidence type="ECO:0000256" key="2">
    <source>
        <dbReference type="ARBA" id="ARBA00007663"/>
    </source>
</evidence>
<dbReference type="GO" id="GO:0008033">
    <property type="term" value="P:tRNA processing"/>
    <property type="evidence" value="ECO:0007669"/>
    <property type="project" value="UniProtKB-KW"/>
</dbReference>
<dbReference type="HOGENOM" id="CLU_031397_3_1_0"/>
<dbReference type="Pfam" id="PF01300">
    <property type="entry name" value="Sua5_yciO_yrdC"/>
    <property type="match status" value="1"/>
</dbReference>
<dbReference type="GO" id="GO:0006450">
    <property type="term" value="P:regulation of translational fidelity"/>
    <property type="evidence" value="ECO:0007669"/>
    <property type="project" value="TreeGrafter"/>
</dbReference>
<dbReference type="OrthoDB" id="9814580at2"/>
<dbReference type="Proteomes" id="UP000002027">
    <property type="component" value="Chromosome 1"/>
</dbReference>
<evidence type="ECO:0000256" key="10">
    <source>
        <dbReference type="ARBA" id="ARBA00029774"/>
    </source>
</evidence>
<dbReference type="NCBIfam" id="TIGR00057">
    <property type="entry name" value="L-threonylcarbamoyladenylate synthase"/>
    <property type="match status" value="1"/>
</dbReference>
<evidence type="ECO:0000256" key="5">
    <source>
        <dbReference type="ARBA" id="ARBA00022679"/>
    </source>
</evidence>
<proteinExistence type="inferred from homology"/>
<dbReference type="GO" id="GO:0061710">
    <property type="term" value="F:L-threonylcarbamoyladenylate synthase"/>
    <property type="evidence" value="ECO:0007669"/>
    <property type="project" value="UniProtKB-EC"/>
</dbReference>
<evidence type="ECO:0000313" key="14">
    <source>
        <dbReference type="Proteomes" id="UP000002027"/>
    </source>
</evidence>
<evidence type="ECO:0000259" key="12">
    <source>
        <dbReference type="PROSITE" id="PS51163"/>
    </source>
</evidence>
<dbReference type="GO" id="GO:0005524">
    <property type="term" value="F:ATP binding"/>
    <property type="evidence" value="ECO:0007669"/>
    <property type="project" value="UniProtKB-KW"/>
</dbReference>
<reference evidence="13 14" key="2">
    <citation type="journal article" date="2010" name="Stand. Genomic Sci.">
        <title>Complete genome sequence of Desulfohalobium retbaense type strain (HR(100)).</title>
        <authorList>
            <person name="Spring S."/>
            <person name="Nolan M."/>
            <person name="Lapidus A."/>
            <person name="Glavina Del Rio T."/>
            <person name="Copeland A."/>
            <person name="Tice H."/>
            <person name="Cheng J.F."/>
            <person name="Lucas S."/>
            <person name="Land M."/>
            <person name="Chen F."/>
            <person name="Bruce D."/>
            <person name="Goodwin L."/>
            <person name="Pitluck S."/>
            <person name="Ivanova N."/>
            <person name="Mavromatis K."/>
            <person name="Mikhailova N."/>
            <person name="Pati A."/>
            <person name="Chen A."/>
            <person name="Palaniappan K."/>
            <person name="Hauser L."/>
            <person name="Chang Y.J."/>
            <person name="Jeffries C.D."/>
            <person name="Munk C."/>
            <person name="Kiss H."/>
            <person name="Chain P."/>
            <person name="Han C."/>
            <person name="Brettin T."/>
            <person name="Detter J.C."/>
            <person name="Schuler E."/>
            <person name="Goker M."/>
            <person name="Rohde M."/>
            <person name="Bristow J."/>
            <person name="Eisen J.A."/>
            <person name="Markowitz V."/>
            <person name="Hugenholtz P."/>
            <person name="Kyrpides N.C."/>
            <person name="Klenk H.P."/>
        </authorList>
    </citation>
    <scope>NUCLEOTIDE SEQUENCE [LARGE SCALE GENOMIC DNA]</scope>
    <source>
        <strain evidence="14">ATCC 49802 / DSM 20745 / S 6022</strain>
    </source>
</reference>
<reference evidence="14" key="1">
    <citation type="submission" date="2009-11" db="EMBL/GenBank/DDBJ databases">
        <title>The complete chromosome 1 of Sphaerobacter thermophilus DSM 20745.</title>
        <authorList>
            <person name="Lucas S."/>
            <person name="Copeland A."/>
            <person name="Lapidus A."/>
            <person name="Glavina del Rio T."/>
            <person name="Dalin E."/>
            <person name="Tice H."/>
            <person name="Bruce D."/>
            <person name="Goodwin L."/>
            <person name="Pitluck S."/>
            <person name="Kyrpides N."/>
            <person name="Mavromatis K."/>
            <person name="Ivanova N."/>
            <person name="Mikhailova N."/>
            <person name="LaButti K.M."/>
            <person name="Clum A."/>
            <person name="Sun H.I."/>
            <person name="Brettin T."/>
            <person name="Detter J.C."/>
            <person name="Han C."/>
            <person name="Larimer F."/>
            <person name="Land M."/>
            <person name="Hauser L."/>
            <person name="Markowitz V."/>
            <person name="Cheng J.F."/>
            <person name="Hugenholtz P."/>
            <person name="Woyke T."/>
            <person name="Wu D."/>
            <person name="Steenblock K."/>
            <person name="Schneider S."/>
            <person name="Pukall R."/>
            <person name="Goeker M."/>
            <person name="Klenk H.P."/>
            <person name="Eisen J.A."/>
        </authorList>
    </citation>
    <scope>NUCLEOTIDE SEQUENCE [LARGE SCALE GENOMIC DNA]</scope>
    <source>
        <strain evidence="14">ATCC 49802 / DSM 20745 / S 6022</strain>
    </source>
</reference>
<dbReference type="GO" id="GO:0003725">
    <property type="term" value="F:double-stranded RNA binding"/>
    <property type="evidence" value="ECO:0007669"/>
    <property type="project" value="InterPro"/>
</dbReference>
<keyword evidence="4" id="KW-0963">Cytoplasm</keyword>
<evidence type="ECO:0000256" key="11">
    <source>
        <dbReference type="ARBA" id="ARBA00048366"/>
    </source>
</evidence>
<dbReference type="InterPro" id="IPR017945">
    <property type="entry name" value="DHBP_synth_RibB-like_a/b_dom"/>
</dbReference>
<keyword evidence="9" id="KW-0067">ATP-binding</keyword>
<name>D1C7M3_SPHTD</name>
<dbReference type="eggNOG" id="COG0009">
    <property type="taxonomic scope" value="Bacteria"/>
</dbReference>
<evidence type="ECO:0000256" key="1">
    <source>
        <dbReference type="ARBA" id="ARBA00004496"/>
    </source>
</evidence>
<evidence type="ECO:0000256" key="6">
    <source>
        <dbReference type="ARBA" id="ARBA00022694"/>
    </source>
</evidence>
<dbReference type="Gene3D" id="3.90.870.10">
    <property type="entry name" value="DHBP synthase"/>
    <property type="match status" value="1"/>
</dbReference>
<keyword evidence="7" id="KW-0548">Nucleotidyltransferase</keyword>
<evidence type="ECO:0000256" key="4">
    <source>
        <dbReference type="ARBA" id="ARBA00022490"/>
    </source>
</evidence>
<dbReference type="InterPro" id="IPR006070">
    <property type="entry name" value="Sua5-like_dom"/>
</dbReference>
<dbReference type="PANTHER" id="PTHR17490:SF16">
    <property type="entry name" value="THREONYLCARBAMOYL-AMP SYNTHASE"/>
    <property type="match status" value="1"/>
</dbReference>
<dbReference type="SUPFAM" id="SSF55821">
    <property type="entry name" value="YrdC/RibB"/>
    <property type="match status" value="1"/>
</dbReference>
<keyword evidence="5" id="KW-0808">Transferase</keyword>
<protein>
    <recommendedName>
        <fullName evidence="10">L-threonylcarbamoyladenylate synthase</fullName>
        <ecNumber evidence="3">2.7.7.87</ecNumber>
    </recommendedName>
    <alternativeName>
        <fullName evidence="10">L-threonylcarbamoyladenylate synthase</fullName>
    </alternativeName>
</protein>
<comment type="similarity">
    <text evidence="2">Belongs to the SUA5 family.</text>
</comment>
<dbReference type="GO" id="GO:0000049">
    <property type="term" value="F:tRNA binding"/>
    <property type="evidence" value="ECO:0007669"/>
    <property type="project" value="TreeGrafter"/>
</dbReference>
<dbReference type="STRING" id="479434.Sthe_0417"/>
<keyword evidence="14" id="KW-1185">Reference proteome</keyword>
<evidence type="ECO:0000256" key="9">
    <source>
        <dbReference type="ARBA" id="ARBA00022840"/>
    </source>
</evidence>
<dbReference type="PROSITE" id="PS51163">
    <property type="entry name" value="YRDC"/>
    <property type="match status" value="1"/>
</dbReference>
<keyword evidence="6" id="KW-0819">tRNA processing</keyword>
<gene>
    <name evidence="13" type="ordered locus">Sthe_0417</name>
</gene>
<comment type="subcellular location">
    <subcellularLocation>
        <location evidence="1">Cytoplasm</location>
    </subcellularLocation>
</comment>
<accession>D1C7M3</accession>
<evidence type="ECO:0000313" key="13">
    <source>
        <dbReference type="EMBL" id="ACZ37856.1"/>
    </source>
</evidence>
<sequence>MTERSRARLIPGDDPGVPAAAADVLARGGLIVFPTDTVYGVAAAVDHPEAVARLYHVKGRPLDRPIPVLVSDLDQVPRLTGEVDPLVLDLLQRFWPGALTVAVPAAPWLPREIVRDTGRVGLRMPDHPLALAIIAAAGGALATTSANRSGEPETRTAAEADAALGDRVDLIIDGGPAPGGVPSTVLVVDGRRLTVTRRGALDPEEIVRAFPEFTLS</sequence>
<evidence type="ECO:0000256" key="7">
    <source>
        <dbReference type="ARBA" id="ARBA00022695"/>
    </source>
</evidence>
<dbReference type="GO" id="GO:0005737">
    <property type="term" value="C:cytoplasm"/>
    <property type="evidence" value="ECO:0007669"/>
    <property type="project" value="UniProtKB-SubCell"/>
</dbReference>
<dbReference type="FunCoup" id="D1C7M3">
    <property type="interactions" value="413"/>
</dbReference>
<dbReference type="InParanoid" id="D1C7M3"/>